<evidence type="ECO:0000313" key="9">
    <source>
        <dbReference type="Proteomes" id="UP000589085"/>
    </source>
</evidence>
<feature type="transmembrane region" description="Helical" evidence="6">
    <location>
        <begin position="385"/>
        <end position="407"/>
    </location>
</feature>
<keyword evidence="3 6" id="KW-0812">Transmembrane</keyword>
<evidence type="ECO:0000256" key="1">
    <source>
        <dbReference type="ARBA" id="ARBA00004141"/>
    </source>
</evidence>
<accession>A0A7W4IEL8</accession>
<gene>
    <name evidence="8" type="ORF">HLH48_14805</name>
</gene>
<proteinExistence type="predicted"/>
<protein>
    <submittedName>
        <fullName evidence="8">MFS transporter</fullName>
    </submittedName>
</protein>
<dbReference type="PROSITE" id="PS50850">
    <property type="entry name" value="MFS"/>
    <property type="match status" value="1"/>
</dbReference>
<dbReference type="RefSeq" id="WP_182998259.1">
    <property type="nucleotide sequence ID" value="NZ_JABEQJ010000020.1"/>
</dbReference>
<dbReference type="InterPro" id="IPR011701">
    <property type="entry name" value="MFS"/>
</dbReference>
<evidence type="ECO:0000256" key="2">
    <source>
        <dbReference type="ARBA" id="ARBA00022448"/>
    </source>
</evidence>
<feature type="transmembrane region" description="Helical" evidence="6">
    <location>
        <begin position="354"/>
        <end position="373"/>
    </location>
</feature>
<dbReference type="Gene3D" id="1.20.1250.20">
    <property type="entry name" value="MFS general substrate transporter like domains"/>
    <property type="match status" value="2"/>
</dbReference>
<dbReference type="PANTHER" id="PTHR23505">
    <property type="entry name" value="SPINSTER"/>
    <property type="match status" value="1"/>
</dbReference>
<evidence type="ECO:0000256" key="4">
    <source>
        <dbReference type="ARBA" id="ARBA00022989"/>
    </source>
</evidence>
<keyword evidence="2" id="KW-0813">Transport</keyword>
<feature type="transmembrane region" description="Helical" evidence="6">
    <location>
        <begin position="292"/>
        <end position="314"/>
    </location>
</feature>
<dbReference type="GO" id="GO:0022857">
    <property type="term" value="F:transmembrane transporter activity"/>
    <property type="evidence" value="ECO:0007669"/>
    <property type="project" value="InterPro"/>
</dbReference>
<organism evidence="8 9">
    <name type="scientific">Gluconacetobacter sacchari</name>
    <dbReference type="NCBI Taxonomy" id="92759"/>
    <lineage>
        <taxon>Bacteria</taxon>
        <taxon>Pseudomonadati</taxon>
        <taxon>Pseudomonadota</taxon>
        <taxon>Alphaproteobacteria</taxon>
        <taxon>Acetobacterales</taxon>
        <taxon>Acetobacteraceae</taxon>
        <taxon>Gluconacetobacter</taxon>
    </lineage>
</organism>
<dbReference type="Proteomes" id="UP000589085">
    <property type="component" value="Unassembled WGS sequence"/>
</dbReference>
<feature type="domain" description="Major facilitator superfamily (MFS) profile" evidence="7">
    <location>
        <begin position="6"/>
        <end position="412"/>
    </location>
</feature>
<keyword evidence="4 6" id="KW-1133">Transmembrane helix</keyword>
<evidence type="ECO:0000259" key="7">
    <source>
        <dbReference type="PROSITE" id="PS50850"/>
    </source>
</evidence>
<feature type="transmembrane region" description="Helical" evidence="6">
    <location>
        <begin position="175"/>
        <end position="195"/>
    </location>
</feature>
<sequence length="425" mass="44617">MKNLFILFFLFMCALLSYTDREVLSLFVDFIKNDLSVDNYQFALLIGTFFGVVYAVMGLPTGWMVDRLPRKPLLCGAIAVWSAGTILCGLAHHFPQMLAGRILVACGEAALAPVALSLIGDLFPGPQQGRAMGFYFTGIVAGGGVSIIIGGLLLGPLGDLLLAPWMPDLAAWRRIFVFLGCVGFVMSVLSVVSFAEPARKRGGPARETVGRDGGGRETLSRLARLCLAVAILSVIDNAVGAWAPYAVENMFGLSPARVGEVLGWFMIAGGLGGVTFGGMVSDRYTKMGRPRGVLRIVLALLCVLILPCLMIGQIGYPLTLLMITVIIAIAGACSTIGLNLILQFGPADGRGMMTSISFFLNVLVGASAGPLLVPVVQARLAHGATLNALCIVVAAAAICSATLLLPLSRSVAGKASIQGRSIVES</sequence>
<dbReference type="InterPro" id="IPR036259">
    <property type="entry name" value="MFS_trans_sf"/>
</dbReference>
<dbReference type="GO" id="GO:0016020">
    <property type="term" value="C:membrane"/>
    <property type="evidence" value="ECO:0007669"/>
    <property type="project" value="UniProtKB-SubCell"/>
</dbReference>
<feature type="transmembrane region" description="Helical" evidence="6">
    <location>
        <begin position="73"/>
        <end position="92"/>
    </location>
</feature>
<dbReference type="InterPro" id="IPR044770">
    <property type="entry name" value="MFS_spinster-like"/>
</dbReference>
<reference evidence="8 9" key="1">
    <citation type="submission" date="2020-04" db="EMBL/GenBank/DDBJ databases">
        <title>Description of novel Gluconacetobacter.</title>
        <authorList>
            <person name="Sombolestani A."/>
        </authorList>
    </citation>
    <scope>NUCLEOTIDE SEQUENCE [LARGE SCALE GENOMIC DNA]</scope>
    <source>
        <strain evidence="8 9">LMG 19747</strain>
    </source>
</reference>
<feature type="transmembrane region" description="Helical" evidence="6">
    <location>
        <begin position="40"/>
        <end position="61"/>
    </location>
</feature>
<comment type="caution">
    <text evidence="8">The sequence shown here is derived from an EMBL/GenBank/DDBJ whole genome shotgun (WGS) entry which is preliminary data.</text>
</comment>
<dbReference type="AlphaFoldDB" id="A0A7W4IEL8"/>
<feature type="transmembrane region" description="Helical" evidence="6">
    <location>
        <begin position="98"/>
        <end position="120"/>
    </location>
</feature>
<evidence type="ECO:0000256" key="3">
    <source>
        <dbReference type="ARBA" id="ARBA00022692"/>
    </source>
</evidence>
<feature type="transmembrane region" description="Helical" evidence="6">
    <location>
        <begin position="132"/>
        <end position="155"/>
    </location>
</feature>
<evidence type="ECO:0000256" key="6">
    <source>
        <dbReference type="SAM" id="Phobius"/>
    </source>
</evidence>
<name>A0A7W4IEL8_9PROT</name>
<dbReference type="EMBL" id="JABEQJ010000020">
    <property type="protein sequence ID" value="MBB2161425.1"/>
    <property type="molecule type" value="Genomic_DNA"/>
</dbReference>
<feature type="transmembrane region" description="Helical" evidence="6">
    <location>
        <begin position="222"/>
        <end position="242"/>
    </location>
</feature>
<dbReference type="Pfam" id="PF07690">
    <property type="entry name" value="MFS_1"/>
    <property type="match status" value="1"/>
</dbReference>
<comment type="subcellular location">
    <subcellularLocation>
        <location evidence="1">Membrane</location>
        <topology evidence="1">Multi-pass membrane protein</topology>
    </subcellularLocation>
</comment>
<feature type="transmembrane region" description="Helical" evidence="6">
    <location>
        <begin position="262"/>
        <end position="280"/>
    </location>
</feature>
<dbReference type="InterPro" id="IPR020846">
    <property type="entry name" value="MFS_dom"/>
</dbReference>
<dbReference type="SUPFAM" id="SSF103473">
    <property type="entry name" value="MFS general substrate transporter"/>
    <property type="match status" value="1"/>
</dbReference>
<feature type="transmembrane region" description="Helical" evidence="6">
    <location>
        <begin position="320"/>
        <end position="342"/>
    </location>
</feature>
<dbReference type="PANTHER" id="PTHR23505:SF79">
    <property type="entry name" value="PROTEIN SPINSTER"/>
    <property type="match status" value="1"/>
</dbReference>
<evidence type="ECO:0000313" key="8">
    <source>
        <dbReference type="EMBL" id="MBB2161425.1"/>
    </source>
</evidence>
<evidence type="ECO:0000256" key="5">
    <source>
        <dbReference type="ARBA" id="ARBA00023136"/>
    </source>
</evidence>
<keyword evidence="5 6" id="KW-0472">Membrane</keyword>